<keyword evidence="2" id="KW-1185">Reference proteome</keyword>
<protein>
    <submittedName>
        <fullName evidence="1">Uncharacterized protein</fullName>
    </submittedName>
</protein>
<sequence>MFTWTNAIKSYTKGNKIFYHQYNKTPLKPNTFEKAFVKHHKHLHHHKNSLPLTWTSKTIYIITNTNVTAKNRGLIACIATKQNNQFINNSTIELMPIHDNNKHIPPENTFRMSSTMLHYYNYIYKPRWPNT</sequence>
<reference evidence="2" key="1">
    <citation type="journal article" date="2020" name="Nat. Commun.">
        <title>Genome assembly of wild tea tree DASZ reveals pedigree and selection history of tea varieties.</title>
        <authorList>
            <person name="Zhang W."/>
            <person name="Zhang Y."/>
            <person name="Qiu H."/>
            <person name="Guo Y."/>
            <person name="Wan H."/>
            <person name="Zhang X."/>
            <person name="Scossa F."/>
            <person name="Alseekh S."/>
            <person name="Zhang Q."/>
            <person name="Wang P."/>
            <person name="Xu L."/>
            <person name="Schmidt M.H."/>
            <person name="Jia X."/>
            <person name="Li D."/>
            <person name="Zhu A."/>
            <person name="Guo F."/>
            <person name="Chen W."/>
            <person name="Ni D."/>
            <person name="Usadel B."/>
            <person name="Fernie A.R."/>
            <person name="Wen W."/>
        </authorList>
    </citation>
    <scope>NUCLEOTIDE SEQUENCE [LARGE SCALE GENOMIC DNA]</scope>
    <source>
        <strain evidence="2">cv. G240</strain>
    </source>
</reference>
<organism evidence="1 2">
    <name type="scientific">Camellia sinensis</name>
    <name type="common">Tea plant</name>
    <name type="synonym">Thea sinensis</name>
    <dbReference type="NCBI Taxonomy" id="4442"/>
    <lineage>
        <taxon>Eukaryota</taxon>
        <taxon>Viridiplantae</taxon>
        <taxon>Streptophyta</taxon>
        <taxon>Embryophyta</taxon>
        <taxon>Tracheophyta</taxon>
        <taxon>Spermatophyta</taxon>
        <taxon>Magnoliopsida</taxon>
        <taxon>eudicotyledons</taxon>
        <taxon>Gunneridae</taxon>
        <taxon>Pentapetalae</taxon>
        <taxon>asterids</taxon>
        <taxon>Ericales</taxon>
        <taxon>Theaceae</taxon>
        <taxon>Camellia</taxon>
    </lineage>
</organism>
<evidence type="ECO:0000313" key="1">
    <source>
        <dbReference type="EMBL" id="KAF5958764.1"/>
    </source>
</evidence>
<proteinExistence type="predicted"/>
<dbReference type="EMBL" id="JACBKZ010000002">
    <property type="protein sequence ID" value="KAF5958764.1"/>
    <property type="molecule type" value="Genomic_DNA"/>
</dbReference>
<accession>A0A7J7I2V7</accession>
<evidence type="ECO:0000313" key="2">
    <source>
        <dbReference type="Proteomes" id="UP000593564"/>
    </source>
</evidence>
<dbReference type="Proteomes" id="UP000593564">
    <property type="component" value="Unassembled WGS sequence"/>
</dbReference>
<dbReference type="AlphaFoldDB" id="A0A7J7I2V7"/>
<name>A0A7J7I2V7_CAMSI</name>
<gene>
    <name evidence="1" type="ORF">HYC85_005989</name>
</gene>
<comment type="caution">
    <text evidence="1">The sequence shown here is derived from an EMBL/GenBank/DDBJ whole genome shotgun (WGS) entry which is preliminary data.</text>
</comment>
<reference evidence="1 2" key="2">
    <citation type="submission" date="2020-07" db="EMBL/GenBank/DDBJ databases">
        <title>Genome assembly of wild tea tree DASZ reveals pedigree and selection history of tea varieties.</title>
        <authorList>
            <person name="Zhang W."/>
        </authorList>
    </citation>
    <scope>NUCLEOTIDE SEQUENCE [LARGE SCALE GENOMIC DNA]</scope>
    <source>
        <strain evidence="2">cv. G240</strain>
        <tissue evidence="1">Leaf</tissue>
    </source>
</reference>